<reference evidence="2" key="2">
    <citation type="submission" date="2023-06" db="EMBL/GenBank/DDBJ databases">
        <authorList>
            <consortium name="Lawrence Berkeley National Laboratory"/>
            <person name="Haridas S."/>
            <person name="Hensen N."/>
            <person name="Bonometti L."/>
            <person name="Westerberg I."/>
            <person name="Brannstrom I.O."/>
            <person name="Guillou S."/>
            <person name="Cros-Aarteil S."/>
            <person name="Calhoun S."/>
            <person name="Kuo A."/>
            <person name="Mondo S."/>
            <person name="Pangilinan J."/>
            <person name="Riley R."/>
            <person name="Labutti K."/>
            <person name="Andreopoulos B."/>
            <person name="Lipzen A."/>
            <person name="Chen C."/>
            <person name="Yanf M."/>
            <person name="Daum C."/>
            <person name="Ng V."/>
            <person name="Clum A."/>
            <person name="Steindorff A."/>
            <person name="Ohm R."/>
            <person name="Martin F."/>
            <person name="Silar P."/>
            <person name="Natvig D."/>
            <person name="Lalanne C."/>
            <person name="Gautier V."/>
            <person name="Ament-Velasquez S.L."/>
            <person name="Kruys A."/>
            <person name="Hutchinson M.I."/>
            <person name="Powell A.J."/>
            <person name="Barry K."/>
            <person name="Miller A.N."/>
            <person name="Grigoriev I.V."/>
            <person name="Debuchy R."/>
            <person name="Gladieux P."/>
            <person name="Thoren M.H."/>
            <person name="Johannesson H."/>
        </authorList>
    </citation>
    <scope>NUCLEOTIDE SEQUENCE</scope>
    <source>
        <strain evidence="2">CBS 118394</strain>
    </source>
</reference>
<name>A0AAE0HX02_9PEZI</name>
<dbReference type="EMBL" id="JAUEDM010000007">
    <property type="protein sequence ID" value="KAK3314336.1"/>
    <property type="molecule type" value="Genomic_DNA"/>
</dbReference>
<organism evidence="2 3">
    <name type="scientific">Apodospora peruviana</name>
    <dbReference type="NCBI Taxonomy" id="516989"/>
    <lineage>
        <taxon>Eukaryota</taxon>
        <taxon>Fungi</taxon>
        <taxon>Dikarya</taxon>
        <taxon>Ascomycota</taxon>
        <taxon>Pezizomycotina</taxon>
        <taxon>Sordariomycetes</taxon>
        <taxon>Sordariomycetidae</taxon>
        <taxon>Sordariales</taxon>
        <taxon>Lasiosphaeriaceae</taxon>
        <taxon>Apodospora</taxon>
    </lineage>
</organism>
<feature type="compositionally biased region" description="Basic and acidic residues" evidence="1">
    <location>
        <begin position="73"/>
        <end position="89"/>
    </location>
</feature>
<evidence type="ECO:0000313" key="3">
    <source>
        <dbReference type="Proteomes" id="UP001283341"/>
    </source>
</evidence>
<feature type="non-terminal residue" evidence="2">
    <location>
        <position position="518"/>
    </location>
</feature>
<evidence type="ECO:0000256" key="1">
    <source>
        <dbReference type="SAM" id="MobiDB-lite"/>
    </source>
</evidence>
<gene>
    <name evidence="2" type="ORF">B0H66DRAFT_376611</name>
</gene>
<comment type="caution">
    <text evidence="2">The sequence shown here is derived from an EMBL/GenBank/DDBJ whole genome shotgun (WGS) entry which is preliminary data.</text>
</comment>
<accession>A0AAE0HX02</accession>
<feature type="region of interest" description="Disordered" evidence="1">
    <location>
        <begin position="68"/>
        <end position="89"/>
    </location>
</feature>
<sequence length="518" mass="57470">MCHIVPILLFRLPQSLRSPIVIIPLAISLLPKQRLLCNVEVNQHSRPELGRSPQLLLHPRVIHVKPRGRRRVPAADEHSAQRVPAADEHSAQRVPVQLVCMQQEPLNENLRLDVLLPLDALAIQTQPRVPCARRSVSRQVAFYPFVSVQRLKAMQLRKPLVVVQIHQELHIDAAGDGGSVFLWLFGKSRPHAQRHVDVPAAIVNIDGLERRARVFLQPGPRLQPDVGAAPKTSLRPENTSSVWAVQRGGRKKTDRRRLAAHRLRDRARGTHVFPAAIPILVFFQRRKILSVEIAVVGRVQSNIAPLDEKARNSCLVSAWGRALRAAADGQARAQTHDDVARLATHARDARHGQRNVPYAQKIIVVTGLAHVEDASGQGELPDLLANLGGEEAELREGRLRFFILCLCLLPREIVMLENVGKALRVGAACVVAVYLCQDGFARAQWWRRRAWVAEPDARRVGALFAGSDVVEPGGLAFFVCWVLRVGKGLLPSAGAGALWLHAFLLWNSLVCRELVGAW</sequence>
<proteinExistence type="predicted"/>
<keyword evidence="3" id="KW-1185">Reference proteome</keyword>
<protein>
    <submittedName>
        <fullName evidence="2">Uncharacterized protein</fullName>
    </submittedName>
</protein>
<evidence type="ECO:0000313" key="2">
    <source>
        <dbReference type="EMBL" id="KAK3314336.1"/>
    </source>
</evidence>
<reference evidence="2" key="1">
    <citation type="journal article" date="2023" name="Mol. Phylogenet. Evol.">
        <title>Genome-scale phylogeny and comparative genomics of the fungal order Sordariales.</title>
        <authorList>
            <person name="Hensen N."/>
            <person name="Bonometti L."/>
            <person name="Westerberg I."/>
            <person name="Brannstrom I.O."/>
            <person name="Guillou S."/>
            <person name="Cros-Aarteil S."/>
            <person name="Calhoun S."/>
            <person name="Haridas S."/>
            <person name="Kuo A."/>
            <person name="Mondo S."/>
            <person name="Pangilinan J."/>
            <person name="Riley R."/>
            <person name="LaButti K."/>
            <person name="Andreopoulos B."/>
            <person name="Lipzen A."/>
            <person name="Chen C."/>
            <person name="Yan M."/>
            <person name="Daum C."/>
            <person name="Ng V."/>
            <person name="Clum A."/>
            <person name="Steindorff A."/>
            <person name="Ohm R.A."/>
            <person name="Martin F."/>
            <person name="Silar P."/>
            <person name="Natvig D.O."/>
            <person name="Lalanne C."/>
            <person name="Gautier V."/>
            <person name="Ament-Velasquez S.L."/>
            <person name="Kruys A."/>
            <person name="Hutchinson M.I."/>
            <person name="Powell A.J."/>
            <person name="Barry K."/>
            <person name="Miller A.N."/>
            <person name="Grigoriev I.V."/>
            <person name="Debuchy R."/>
            <person name="Gladieux P."/>
            <person name="Hiltunen Thoren M."/>
            <person name="Johannesson H."/>
        </authorList>
    </citation>
    <scope>NUCLEOTIDE SEQUENCE</scope>
    <source>
        <strain evidence="2">CBS 118394</strain>
    </source>
</reference>
<dbReference type="Proteomes" id="UP001283341">
    <property type="component" value="Unassembled WGS sequence"/>
</dbReference>
<dbReference type="AlphaFoldDB" id="A0AAE0HX02"/>